<reference evidence="2" key="1">
    <citation type="journal article" date="2020" name="Nature">
        <title>Giant virus diversity and host interactions through global metagenomics.</title>
        <authorList>
            <person name="Schulz F."/>
            <person name="Roux S."/>
            <person name="Paez-Espino D."/>
            <person name="Jungbluth S."/>
            <person name="Walsh D.A."/>
            <person name="Denef V.J."/>
            <person name="McMahon K.D."/>
            <person name="Konstantinidis K.T."/>
            <person name="Eloe-Fadrosh E.A."/>
            <person name="Kyrpides N.C."/>
            <person name="Woyke T."/>
        </authorList>
    </citation>
    <scope>NUCLEOTIDE SEQUENCE</scope>
    <source>
        <strain evidence="2">GVMAG-M-3300009068-24</strain>
    </source>
</reference>
<dbReference type="AlphaFoldDB" id="A0A6C0ELF4"/>
<organism evidence="2">
    <name type="scientific">viral metagenome</name>
    <dbReference type="NCBI Taxonomy" id="1070528"/>
    <lineage>
        <taxon>unclassified sequences</taxon>
        <taxon>metagenomes</taxon>
        <taxon>organismal metagenomes</taxon>
    </lineage>
</organism>
<protein>
    <submittedName>
        <fullName evidence="2">Uncharacterized protein</fullName>
    </submittedName>
</protein>
<feature type="compositionally biased region" description="Acidic residues" evidence="1">
    <location>
        <begin position="558"/>
        <end position="570"/>
    </location>
</feature>
<proteinExistence type="predicted"/>
<feature type="region of interest" description="Disordered" evidence="1">
    <location>
        <begin position="536"/>
        <end position="594"/>
    </location>
</feature>
<accession>A0A6C0ELF4</accession>
<evidence type="ECO:0000256" key="1">
    <source>
        <dbReference type="SAM" id="MobiDB-lite"/>
    </source>
</evidence>
<name>A0A6C0ELF4_9ZZZZ</name>
<sequence>MARGLSRLFSFSHFSVFFLLLLALLISVWFARYLPLEGFISYQQNVAGLSSVTVPPYTTTRNIIKLYDSVYYDSQTGAVLELFGKGGDTSTTDTTGTSLTNMALMPRDTPTIVEYSVVPGNTFRQNVVEPHYIQSPLSSVNLSWIFPLPGSVLTLPYNYQVAYFAWKTETVIFIYDIVQEKLVGVLPFLLNSSSKLITTGLTFNNTYVADADPHNGSYINVMPQYAAHLSGYSAAAAPVTQLYQIAANIWFDTANGVLVVGKPGLSDVVVETGASFTLNKASNTMSACYFAMDEVGHNVIMMVPMSNKRTMVCVMYKKMPVMGCTEAGKCNNNNTLAIRKVVRFDPSLPGGVDGETKQGAFPPDPMAPVTTPGPNRNEYILKTQIVPPVCPACPSCTCNGGATPCASCQAGGSGSGNNSLASLIASSYTVNRGPGWGWGNGGYGWNGGYGGPGPISSVIIGAENTVGDVVDTAVVGTTLLGLGAISGVNQLASDVLDVPKEVIPAVVGDVAGVANKAIGGAESIINNTVDDLTGQKLRVRGGRGSGKGEYEPAPANQEDNEAEPEEEEEPTPSGPKRARAACDDKGIPGAYGMAPGPGLNNYYGALAGRPSSNFMPVTADFSKFGR</sequence>
<dbReference type="EMBL" id="MN738885">
    <property type="protein sequence ID" value="QHT29897.1"/>
    <property type="molecule type" value="Genomic_DNA"/>
</dbReference>
<evidence type="ECO:0000313" key="2">
    <source>
        <dbReference type="EMBL" id="QHT29897.1"/>
    </source>
</evidence>